<evidence type="ECO:0000256" key="4">
    <source>
        <dbReference type="ARBA" id="ARBA00022723"/>
    </source>
</evidence>
<evidence type="ECO:0000256" key="1">
    <source>
        <dbReference type="ARBA" id="ARBA00001966"/>
    </source>
</evidence>
<keyword evidence="5" id="KW-0408">Iron</keyword>
<dbReference type="NCBIfam" id="TIGR02333">
    <property type="entry name" value="2met_isocit_dHY"/>
    <property type="match status" value="1"/>
</dbReference>
<proteinExistence type="inferred from homology"/>
<protein>
    <recommendedName>
        <fullName evidence="3">aconitate hydratase</fullName>
        <ecNumber evidence="3">4.2.1.3</ecNumber>
    </recommendedName>
</protein>
<evidence type="ECO:0000256" key="6">
    <source>
        <dbReference type="ARBA" id="ARBA00023014"/>
    </source>
</evidence>
<comment type="cofactor">
    <cofactor evidence="1">
        <name>[4Fe-4S] cluster</name>
        <dbReference type="ChEBI" id="CHEBI:49883"/>
    </cofactor>
</comment>
<evidence type="ECO:0000259" key="8">
    <source>
        <dbReference type="Pfam" id="PF00330"/>
    </source>
</evidence>
<feature type="domain" description="Aconitase/3-isopropylmalate dehydratase large subunit alpha/beta/alpha" evidence="8">
    <location>
        <begin position="65"/>
        <end position="533"/>
    </location>
</feature>
<comment type="similarity">
    <text evidence="2">Belongs to the aconitase/IPM isomerase family.</text>
</comment>
<feature type="domain" description="Aconitase A/isopropylmalate dehydratase small subunit swivel" evidence="9">
    <location>
        <begin position="657"/>
        <end position="788"/>
    </location>
</feature>
<dbReference type="FunFam" id="3.30.499.10:FF:000015">
    <property type="entry name" value="Aconitate hydratase 1"/>
    <property type="match status" value="1"/>
</dbReference>
<dbReference type="InterPro" id="IPR000573">
    <property type="entry name" value="AconitaseA/IPMdHydase_ssu_swvl"/>
</dbReference>
<dbReference type="AlphaFoldDB" id="A0A454TTQ3"/>
<dbReference type="NCBIfam" id="NF009520">
    <property type="entry name" value="PRK12881.1"/>
    <property type="match status" value="1"/>
</dbReference>
<keyword evidence="10" id="KW-0456">Lyase</keyword>
<evidence type="ECO:0000313" key="11">
    <source>
        <dbReference type="Proteomes" id="UP000271222"/>
    </source>
</evidence>
<dbReference type="Pfam" id="PF00694">
    <property type="entry name" value="Aconitase_C"/>
    <property type="match status" value="1"/>
</dbReference>
<dbReference type="GO" id="GO:0051536">
    <property type="term" value="F:iron-sulfur cluster binding"/>
    <property type="evidence" value="ECO:0007669"/>
    <property type="project" value="UniProtKB-KW"/>
</dbReference>
<dbReference type="EMBL" id="RJTL01000012">
    <property type="protein sequence ID" value="RNM08083.1"/>
    <property type="molecule type" value="Genomic_DNA"/>
</dbReference>
<dbReference type="Proteomes" id="UP000271222">
    <property type="component" value="Unassembled WGS sequence"/>
</dbReference>
<sequence>MNTAYRKPLPGTSLDYFDARAAVEAIAPGAYDTLPYTSRVLAENLVRRCDPATLADSLRQLIERKRELDFPWFPARVVCHDILGQTALVDLAGLRDAIAEQGGDPAQVNPVVPVQLIVDHSLAVECGGDDPDAFAKNRAIEDRRNEDRFHFIEWTKLAFKNVDVIPAGNGIMHQINLEKMSPVIHAKDGVAFPDTLVGTDSHTPHVDALGVIAIGVGGLEAENVMLGRASWMRLPDIVGVELTGERQPGITATDIVLALTEFLRQQKVVGAYLEFHGEGAARLTLGDRATISNMAPEYGATAAMFSIDPQTLDYLRLTGRADEQVRLVETYAKAAGLWSDTLKHAAYERVLRFDVSSVVRNMAGPSNPHARVATTDLAAKGIAGRWDDVPGQMPDGAVIIAAITSCTNTSNPRNVIAAGLLARNANRLGLVRKPWVKSSLAPGSKAVALYLEAAGLKTELEALGFGIVAFACTTCNGMSGALDPTIQQEIIDRDLYATAVLSGNRNFDGRIHPYAKQAFLASPPLVVAYAIAGTVRFDIERDSFGTGPDGQPITLKDLWPSDAEIDAIVRASVKPEQFRQVYIPMFDQRSEATASVSPLYDWRAQSTYIRRPPYWEGALAGERTLRGLRPLAVLGDNITTDHLSPSNAILADSAAGEYLAKMGLPEADFNSYATHRGDHLTAQRATFANPTLRNEMAVVDGEVKKGSLARIEPEGKVTRMWEAIEAYMARKQPLIVIAGADYGQGSSRDWAAKGVRLAGVEAIVAEGFERIHRTNLIGMGVLPLEFKPGTTRITLGIDGTETFDVIGARTPRADLTLVVHRKNGERVDVPVTCRLDTAEEVSIYEAGGVLQRFAQDFLESAKEAA</sequence>
<comment type="catalytic activity">
    <reaction evidence="7">
        <text>citrate = D-threo-isocitrate</text>
        <dbReference type="Rhea" id="RHEA:10336"/>
        <dbReference type="ChEBI" id="CHEBI:15562"/>
        <dbReference type="ChEBI" id="CHEBI:16947"/>
        <dbReference type="EC" id="4.2.1.3"/>
    </reaction>
</comment>
<evidence type="ECO:0000256" key="2">
    <source>
        <dbReference type="ARBA" id="ARBA00007185"/>
    </source>
</evidence>
<dbReference type="Gene3D" id="3.30.499.10">
    <property type="entry name" value="Aconitase, domain 3"/>
    <property type="match status" value="2"/>
</dbReference>
<keyword evidence="4" id="KW-0479">Metal-binding</keyword>
<organism evidence="10 11">
    <name type="scientific">Ralstonia pseudosolanacearum</name>
    <dbReference type="NCBI Taxonomy" id="1310165"/>
    <lineage>
        <taxon>Bacteria</taxon>
        <taxon>Pseudomonadati</taxon>
        <taxon>Pseudomonadota</taxon>
        <taxon>Betaproteobacteria</taxon>
        <taxon>Burkholderiales</taxon>
        <taxon>Burkholderiaceae</taxon>
        <taxon>Ralstonia</taxon>
        <taxon>Ralstonia solanacearum species complex</taxon>
    </lineage>
</organism>
<dbReference type="PRINTS" id="PR00415">
    <property type="entry name" value="ACONITASE"/>
</dbReference>
<evidence type="ECO:0000256" key="5">
    <source>
        <dbReference type="ARBA" id="ARBA00023004"/>
    </source>
</evidence>
<dbReference type="InterPro" id="IPR006249">
    <property type="entry name" value="Aconitase/IRP2"/>
</dbReference>
<reference evidence="10 11" key="1">
    <citation type="submission" date="2018-10" db="EMBL/GenBank/DDBJ databases">
        <title>Draft Genome Sequence of Ralstonia pseudosolanacearum (R. solanacearum phylotype I) Strain Tg03 Isolated from Luffa cylindrica in China.</title>
        <authorList>
            <person name="Yuan G.-Q."/>
            <person name="Li Q.-Q."/>
            <person name="Zhang Y.-W."/>
        </authorList>
    </citation>
    <scope>NUCLEOTIDE SEQUENCE [LARGE SCALE GENOMIC DNA]</scope>
    <source>
        <strain evidence="10 11">Tg03</strain>
    </source>
</reference>
<dbReference type="InterPro" id="IPR015928">
    <property type="entry name" value="Aconitase/3IPM_dehydase_swvl"/>
</dbReference>
<dbReference type="InterPro" id="IPR012708">
    <property type="entry name" value="2Me_IsoCit_deHydtase_FeS-dep"/>
</dbReference>
<evidence type="ECO:0000313" key="10">
    <source>
        <dbReference type="EMBL" id="RNM08083.1"/>
    </source>
</evidence>
<evidence type="ECO:0000256" key="7">
    <source>
        <dbReference type="ARBA" id="ARBA00023501"/>
    </source>
</evidence>
<dbReference type="RefSeq" id="WP_058907711.1">
    <property type="nucleotide sequence ID" value="NZ_CP025742.1"/>
</dbReference>
<dbReference type="Gene3D" id="3.20.19.10">
    <property type="entry name" value="Aconitase, domain 4"/>
    <property type="match status" value="1"/>
</dbReference>
<dbReference type="NCBIfam" id="NF006757">
    <property type="entry name" value="PRK09277.1"/>
    <property type="match status" value="1"/>
</dbReference>
<dbReference type="InterPro" id="IPR001030">
    <property type="entry name" value="Acoase/IPM_deHydtase_lsu_aba"/>
</dbReference>
<evidence type="ECO:0000259" key="9">
    <source>
        <dbReference type="Pfam" id="PF00694"/>
    </source>
</evidence>
<dbReference type="InterPro" id="IPR015931">
    <property type="entry name" value="Acnase/IPM_dHydase_lsu_aba_1/3"/>
</dbReference>
<dbReference type="FunFam" id="3.20.19.10:FF:000006">
    <property type="entry name" value="Aconitate hydratase 1"/>
    <property type="match status" value="1"/>
</dbReference>
<dbReference type="PANTHER" id="PTHR11670">
    <property type="entry name" value="ACONITASE/IRON-RESPONSIVE ELEMENT FAMILY MEMBER"/>
    <property type="match status" value="1"/>
</dbReference>
<dbReference type="GO" id="GO:0046872">
    <property type="term" value="F:metal ion binding"/>
    <property type="evidence" value="ECO:0007669"/>
    <property type="project" value="UniProtKB-KW"/>
</dbReference>
<keyword evidence="6" id="KW-0411">Iron-sulfur</keyword>
<dbReference type="OrthoDB" id="9764318at2"/>
<dbReference type="GO" id="GO:0003994">
    <property type="term" value="F:aconitate hydratase activity"/>
    <property type="evidence" value="ECO:0007669"/>
    <property type="project" value="UniProtKB-EC"/>
</dbReference>
<dbReference type="SUPFAM" id="SSF53732">
    <property type="entry name" value="Aconitase iron-sulfur domain"/>
    <property type="match status" value="1"/>
</dbReference>
<dbReference type="Pfam" id="PF00330">
    <property type="entry name" value="Aconitase"/>
    <property type="match status" value="1"/>
</dbReference>
<accession>A0A454TTQ3</accession>
<gene>
    <name evidence="10" type="primary">acnD</name>
    <name evidence="10" type="ORF">EGA29_09645</name>
</gene>
<dbReference type="Gene3D" id="6.10.190.10">
    <property type="match status" value="1"/>
</dbReference>
<comment type="caution">
    <text evidence="10">The sequence shown here is derived from an EMBL/GenBank/DDBJ whole genome shotgun (WGS) entry which is preliminary data.</text>
</comment>
<dbReference type="InterPro" id="IPR036008">
    <property type="entry name" value="Aconitase_4Fe-4S_dom"/>
</dbReference>
<dbReference type="EC" id="4.2.1.3" evidence="3"/>
<name>A0A454TTQ3_9RALS</name>
<dbReference type="SUPFAM" id="SSF52016">
    <property type="entry name" value="LeuD/IlvD-like"/>
    <property type="match status" value="1"/>
</dbReference>
<dbReference type="GO" id="GO:0019679">
    <property type="term" value="P:propionate metabolic process, methylcitrate cycle"/>
    <property type="evidence" value="ECO:0007669"/>
    <property type="project" value="InterPro"/>
</dbReference>
<evidence type="ECO:0000256" key="3">
    <source>
        <dbReference type="ARBA" id="ARBA00012926"/>
    </source>
</evidence>